<organism evidence="1 2">
    <name type="scientific">Flavobacterium fragile</name>
    <dbReference type="NCBI Taxonomy" id="2949085"/>
    <lineage>
        <taxon>Bacteria</taxon>
        <taxon>Pseudomonadati</taxon>
        <taxon>Bacteroidota</taxon>
        <taxon>Flavobacteriia</taxon>
        <taxon>Flavobacteriales</taxon>
        <taxon>Flavobacteriaceae</taxon>
        <taxon>Flavobacterium</taxon>
    </lineage>
</organism>
<keyword evidence="2" id="KW-1185">Reference proteome</keyword>
<gene>
    <name evidence="1" type="ORF">NAT47_01865</name>
</gene>
<dbReference type="EMBL" id="JAMLJN010000001">
    <property type="protein sequence ID" value="MCL9769151.1"/>
    <property type="molecule type" value="Genomic_DNA"/>
</dbReference>
<reference evidence="1 2" key="1">
    <citation type="submission" date="2022-05" db="EMBL/GenBank/DDBJ databases">
        <title>Flavobacterium sp., isolated from activated sludge.</title>
        <authorList>
            <person name="Ran Q."/>
        </authorList>
    </citation>
    <scope>NUCLEOTIDE SEQUENCE [LARGE SCALE GENOMIC DNA]</scope>
    <source>
        <strain evidence="1 2">HXWNR69</strain>
    </source>
</reference>
<evidence type="ECO:0000313" key="1">
    <source>
        <dbReference type="EMBL" id="MCL9769151.1"/>
    </source>
</evidence>
<proteinExistence type="predicted"/>
<evidence type="ECO:0000313" key="2">
    <source>
        <dbReference type="Proteomes" id="UP001203342"/>
    </source>
</evidence>
<sequence>MDSEFGYEKDIHLKILEFSYFHNDLDNFKKDLLVLVKNYGFKIDYLTTNENYYNDLMNGKLSNWFKKMYLKNHLIWVENNFDKLNDIRALNEINIKDQTLAKLSNVMLDVNLNQSDSIKIYTIIQRLNAENLQLIYKISEKNNCFILSKKFPVIQNNLNSTIIHNFQMNIDDSWNLLYPYIKTAYKNNEIDNVIFQNYDFYRYLKDGYQEFNSYKIEQIPPDFRKNQDPIPLKDVGFFNEFKKGMKWD</sequence>
<protein>
    <submittedName>
        <fullName evidence="1">Uncharacterized protein</fullName>
    </submittedName>
</protein>
<comment type="caution">
    <text evidence="1">The sequence shown here is derived from an EMBL/GenBank/DDBJ whole genome shotgun (WGS) entry which is preliminary data.</text>
</comment>
<accession>A0ABT0TDV3</accession>
<dbReference type="Proteomes" id="UP001203342">
    <property type="component" value="Unassembled WGS sequence"/>
</dbReference>
<name>A0ABT0TDV3_9FLAO</name>